<evidence type="ECO:0000313" key="1">
    <source>
        <dbReference type="EMBL" id="RWR18004.1"/>
    </source>
</evidence>
<accession>A0A443JC06</accession>
<dbReference type="EMBL" id="SAUZ01000022">
    <property type="protein sequence ID" value="RWR18004.1"/>
    <property type="molecule type" value="Genomic_DNA"/>
</dbReference>
<name>A0A443JC06_9RHOB</name>
<dbReference type="RefSeq" id="WP_128209914.1">
    <property type="nucleotide sequence ID" value="NZ_JBHRSO010000040.1"/>
</dbReference>
<dbReference type="AlphaFoldDB" id="A0A443JC06"/>
<protein>
    <recommendedName>
        <fullName evidence="3">TIGR03016 family PEP-CTERM system-associated outer membrane protein</fullName>
    </recommendedName>
</protein>
<organism evidence="1 2">
    <name type="scientific">Paenirhodobacter populi</name>
    <dbReference type="NCBI Taxonomy" id="2306993"/>
    <lineage>
        <taxon>Bacteria</taxon>
        <taxon>Pseudomonadati</taxon>
        <taxon>Pseudomonadota</taxon>
        <taxon>Alphaproteobacteria</taxon>
        <taxon>Rhodobacterales</taxon>
        <taxon>Rhodobacter group</taxon>
        <taxon>Paenirhodobacter</taxon>
    </lineage>
</organism>
<proteinExistence type="predicted"/>
<evidence type="ECO:0000313" key="2">
    <source>
        <dbReference type="Proteomes" id="UP000284476"/>
    </source>
</evidence>
<evidence type="ECO:0008006" key="3">
    <source>
        <dbReference type="Google" id="ProtNLM"/>
    </source>
</evidence>
<reference evidence="1 2" key="2">
    <citation type="submission" date="2019-01" db="EMBL/GenBank/DDBJ databases">
        <authorList>
            <person name="Li Y."/>
        </authorList>
    </citation>
    <scope>NUCLEOTIDE SEQUENCE [LARGE SCALE GENOMIC DNA]</scope>
    <source>
        <strain evidence="1 2">SK2B-1</strain>
    </source>
</reference>
<comment type="caution">
    <text evidence="1">The sequence shown here is derived from an EMBL/GenBank/DDBJ whole genome shotgun (WGS) entry which is preliminary data.</text>
</comment>
<dbReference type="Proteomes" id="UP000284476">
    <property type="component" value="Unassembled WGS sequence"/>
</dbReference>
<sequence>MRPVRWRRAAVCGLVAAGISGTQGLAQDQAGGTHSTISTSIGVEAGRNLDLDPGAKDKSARLYGTLGYAYEMRTRVTQLSFSASIRPQTDDDNGDGLFPQASLRWSHETARMRFSFNASHVEAKVTDQSIAYDETTGQILNYDTSGTRISNRFGAAVEGGIDMPLGYTIRVDRSEVDYRDTSEGSNNNPSTSTGLQAALRADVSSMTQLNLTLDHRYYETEGDRSLRNRTTDLASIGLQQRIDALTSFNGSIGKEWIDTKRIDVPDKSLNGLIFSLGVERLDTLGSYRVDFAQSQTENGNRQSFTVGRDRETMFGRFSGGVGASRGEEGDTDWIGNLAYRTELPRDTLSANMSRSVTTDNDGDDVVVTRVSAGLGHKLSEVNGLNFGLTASITEYATYDKNRLDATISYEHMLVKDVSLEAGVKLGIAKTTDQEQARSQSVFLSLSRSFDFLH</sequence>
<reference evidence="1 2" key="1">
    <citation type="submission" date="2019-01" db="EMBL/GenBank/DDBJ databases">
        <title>Sinorhodobacter populi sp. nov. isolated from the symptomatic bark tissue of Populus euramericana canker.</title>
        <authorList>
            <person name="Xu G."/>
        </authorList>
    </citation>
    <scope>NUCLEOTIDE SEQUENCE [LARGE SCALE GENOMIC DNA]</scope>
    <source>
        <strain evidence="1 2">SK2B-1</strain>
    </source>
</reference>
<gene>
    <name evidence="1" type="ORF">D2T30_17320</name>
</gene>